<gene>
    <name evidence="1" type="ORF">U0035_16895</name>
</gene>
<dbReference type="RefSeq" id="WP_162817968.1">
    <property type="nucleotide sequence ID" value="NZ_CP139960.1"/>
</dbReference>
<proteinExistence type="predicted"/>
<accession>A0ABZ0W4A8</accession>
<organism evidence="1 2">
    <name type="scientific">Niabella yanshanensis</name>
    <dbReference type="NCBI Taxonomy" id="577386"/>
    <lineage>
        <taxon>Bacteria</taxon>
        <taxon>Pseudomonadati</taxon>
        <taxon>Bacteroidota</taxon>
        <taxon>Chitinophagia</taxon>
        <taxon>Chitinophagales</taxon>
        <taxon>Chitinophagaceae</taxon>
        <taxon>Niabella</taxon>
    </lineage>
</organism>
<evidence type="ECO:0000313" key="2">
    <source>
        <dbReference type="Proteomes" id="UP001325680"/>
    </source>
</evidence>
<sequence length="218" mass="24988">MYYRKSGHLIRKYNMGQTLTAILFLLISSVASGQNPRFHSVVEEGLLSFKMPENFDTVPVNPNRDMNYDLAIKSKTDSFEIRYAIRPLRKRIEHFEKMAADTSNGRKVFAQAHPNKSYQTVFVTVLHNTSLQPQAATTPAIPRFGAFKPEAVKNEFNADWGATSGYAPRTTFDSNYKNCMTVTLHKDDAADVYIFYLFNDKETMMRLMPSTFHAMKFK</sequence>
<protein>
    <submittedName>
        <fullName evidence="1">Uncharacterized protein</fullName>
    </submittedName>
</protein>
<dbReference type="Proteomes" id="UP001325680">
    <property type="component" value="Chromosome"/>
</dbReference>
<reference evidence="1 2" key="1">
    <citation type="submission" date="2023-12" db="EMBL/GenBank/DDBJ databases">
        <title>Genome sequencing and assembly of bacterial species from a model synthetic community.</title>
        <authorList>
            <person name="Hogle S.L."/>
        </authorList>
    </citation>
    <scope>NUCLEOTIDE SEQUENCE [LARGE SCALE GENOMIC DNA]</scope>
    <source>
        <strain evidence="1 2">HAMBI_3031</strain>
    </source>
</reference>
<dbReference type="EMBL" id="CP139960">
    <property type="protein sequence ID" value="WQD37347.1"/>
    <property type="molecule type" value="Genomic_DNA"/>
</dbReference>
<keyword evidence="2" id="KW-1185">Reference proteome</keyword>
<name>A0ABZ0W4A8_9BACT</name>
<evidence type="ECO:0000313" key="1">
    <source>
        <dbReference type="EMBL" id="WQD37347.1"/>
    </source>
</evidence>